<dbReference type="Pfam" id="PF13975">
    <property type="entry name" value="gag-asp_proteas"/>
    <property type="match status" value="1"/>
</dbReference>
<evidence type="ECO:0008006" key="3">
    <source>
        <dbReference type="Google" id="ProtNLM"/>
    </source>
</evidence>
<accession>A0A2N9ENU7</accession>
<proteinExistence type="predicted"/>
<evidence type="ECO:0000313" key="2">
    <source>
        <dbReference type="EMBL" id="SPC76360.1"/>
    </source>
</evidence>
<protein>
    <recommendedName>
        <fullName evidence="3">Peptidase A2 domain-containing protein</fullName>
    </recommendedName>
</protein>
<feature type="compositionally biased region" description="Polar residues" evidence="1">
    <location>
        <begin position="200"/>
        <end position="222"/>
    </location>
</feature>
<dbReference type="CDD" id="cd00303">
    <property type="entry name" value="retropepsin_like"/>
    <property type="match status" value="1"/>
</dbReference>
<feature type="region of interest" description="Disordered" evidence="1">
    <location>
        <begin position="329"/>
        <end position="354"/>
    </location>
</feature>
<sequence>MEQVKLNQKAADKEKGTYIQEQNIQINQGKMPMAEDCHTSVVHNEALVRPPTHVHTPTTCDEVLIRPLQGCSNPPTYKEALIKPDNKFRTNSRLIIEGLNKTEFQEVGPYRKEPNGPQGPYRREQYYSRNYNQQFEDPRSNMTFKPPIAEKGRWVTLGSPNLKPIHQKVYKYGYNPNFGKMTKTQRRRWIRNQAAKQKEMQQGGSSSQTPLKKNTSVASSTQDDMECEETVPVKEDKNIYVGRDEKKPIEEKETKQEKPYETTRVYIGKKPKRKNQAKSEKLTEEAVTETAKSDLVETEKIEDVDTNIEAEEDFQEDEDDGGEKFSLSIGAVRKEEDTQTESMQEDDQDQETNTNTVDCNMVYVLPREFMSLERLELEENEDKEENQGIQKAQGATPVLLVAENESFEEGKMVFEKPSKQMTQHLKPLYIKAHMNGRPVNKVLVDNGATVNILPYKMLSKLAKTEEDLTSLDMAVNGFIGEPTLTKGIIPIQIKVGSKVNTTAFFVVNTKSAYNALLGRDWIHSN</sequence>
<feature type="compositionally biased region" description="Basic and acidic residues" evidence="1">
    <location>
        <begin position="231"/>
        <end position="261"/>
    </location>
</feature>
<dbReference type="Gene3D" id="2.40.70.10">
    <property type="entry name" value="Acid Proteases"/>
    <property type="match status" value="1"/>
</dbReference>
<gene>
    <name evidence="2" type="ORF">FSB_LOCUS4242</name>
</gene>
<organism evidence="2">
    <name type="scientific">Fagus sylvatica</name>
    <name type="common">Beechnut</name>
    <dbReference type="NCBI Taxonomy" id="28930"/>
    <lineage>
        <taxon>Eukaryota</taxon>
        <taxon>Viridiplantae</taxon>
        <taxon>Streptophyta</taxon>
        <taxon>Embryophyta</taxon>
        <taxon>Tracheophyta</taxon>
        <taxon>Spermatophyta</taxon>
        <taxon>Magnoliopsida</taxon>
        <taxon>eudicotyledons</taxon>
        <taxon>Gunneridae</taxon>
        <taxon>Pentapetalae</taxon>
        <taxon>rosids</taxon>
        <taxon>fabids</taxon>
        <taxon>Fagales</taxon>
        <taxon>Fagaceae</taxon>
        <taxon>Fagus</taxon>
    </lineage>
</organism>
<evidence type="ECO:0000256" key="1">
    <source>
        <dbReference type="SAM" id="MobiDB-lite"/>
    </source>
</evidence>
<dbReference type="SUPFAM" id="SSF50630">
    <property type="entry name" value="Acid proteases"/>
    <property type="match status" value="1"/>
</dbReference>
<feature type="compositionally biased region" description="Basic residues" evidence="1">
    <location>
        <begin position="267"/>
        <end position="276"/>
    </location>
</feature>
<dbReference type="EMBL" id="OIVN01000214">
    <property type="protein sequence ID" value="SPC76360.1"/>
    <property type="molecule type" value="Genomic_DNA"/>
</dbReference>
<dbReference type="AlphaFoldDB" id="A0A2N9ENU7"/>
<reference evidence="2" key="1">
    <citation type="submission" date="2018-02" db="EMBL/GenBank/DDBJ databases">
        <authorList>
            <person name="Cohen D.B."/>
            <person name="Kent A.D."/>
        </authorList>
    </citation>
    <scope>NUCLEOTIDE SEQUENCE</scope>
</reference>
<feature type="region of interest" description="Disordered" evidence="1">
    <location>
        <begin position="194"/>
        <end position="290"/>
    </location>
</feature>
<name>A0A2N9ENU7_FAGSY</name>
<dbReference type="InterPro" id="IPR021109">
    <property type="entry name" value="Peptidase_aspartic_dom_sf"/>
</dbReference>
<dbReference type="PANTHER" id="PTHR33240">
    <property type="entry name" value="OS08G0508500 PROTEIN"/>
    <property type="match status" value="1"/>
</dbReference>
<dbReference type="PANTHER" id="PTHR33240:SF15">
    <property type="entry name" value="GAG-PRO-LIKE PROTEIN"/>
    <property type="match status" value="1"/>
</dbReference>